<dbReference type="eggNOG" id="COG0265">
    <property type="taxonomic scope" value="Bacteria"/>
</dbReference>
<evidence type="ECO:0000313" key="3">
    <source>
        <dbReference type="EMBL" id="ACS78863.1"/>
    </source>
</evidence>
<dbReference type="PRINTS" id="PR00834">
    <property type="entry name" value="PROTEASES2C"/>
</dbReference>
<evidence type="ECO:0000256" key="2">
    <source>
        <dbReference type="ARBA" id="ARBA00022801"/>
    </source>
</evidence>
<dbReference type="Proteomes" id="UP000002601">
    <property type="component" value="Chromosome"/>
</dbReference>
<dbReference type="EMBL" id="CP001649">
    <property type="protein sequence ID" value="ACS78863.1"/>
    <property type="molecule type" value="Genomic_DNA"/>
</dbReference>
<dbReference type="PROSITE" id="PS51257">
    <property type="entry name" value="PROKAR_LIPOPROTEIN"/>
    <property type="match status" value="1"/>
</dbReference>
<proteinExistence type="predicted"/>
<dbReference type="InterPro" id="IPR001940">
    <property type="entry name" value="Peptidase_S1C"/>
</dbReference>
<protein>
    <submittedName>
        <fullName evidence="3">Peptidase S1 and S6 chymotrypsin/Hap</fullName>
    </submittedName>
</protein>
<dbReference type="AlphaFoldDB" id="C6BZ39"/>
<keyword evidence="2" id="KW-0378">Hydrolase</keyword>
<organism evidence="3 4">
    <name type="scientific">Maridesulfovibrio salexigens (strain ATCC 14822 / DSM 2638 / NCIMB 8403 / VKM B-1763)</name>
    <name type="common">Desulfovibrio salexigens</name>
    <dbReference type="NCBI Taxonomy" id="526222"/>
    <lineage>
        <taxon>Bacteria</taxon>
        <taxon>Pseudomonadati</taxon>
        <taxon>Thermodesulfobacteriota</taxon>
        <taxon>Desulfovibrionia</taxon>
        <taxon>Desulfovibrionales</taxon>
        <taxon>Desulfovibrionaceae</taxon>
        <taxon>Maridesulfovibrio</taxon>
    </lineage>
</organism>
<evidence type="ECO:0000313" key="4">
    <source>
        <dbReference type="Proteomes" id="UP000002601"/>
    </source>
</evidence>
<reference evidence="3 4" key="1">
    <citation type="submission" date="2009-06" db="EMBL/GenBank/DDBJ databases">
        <title>Complete sequence of Desulfovibrio salexigens DSM 2638.</title>
        <authorList>
            <consortium name="US DOE Joint Genome Institute"/>
            <person name="Lucas S."/>
            <person name="Copeland A."/>
            <person name="Lapidus A."/>
            <person name="Glavina del Rio T."/>
            <person name="Tice H."/>
            <person name="Bruce D."/>
            <person name="Goodwin L."/>
            <person name="Pitluck S."/>
            <person name="Munk A.C."/>
            <person name="Brettin T."/>
            <person name="Detter J.C."/>
            <person name="Han C."/>
            <person name="Tapia R."/>
            <person name="Larimer F."/>
            <person name="Land M."/>
            <person name="Hauser L."/>
            <person name="Kyrpides N."/>
            <person name="Anderson I."/>
            <person name="Wall J.D."/>
            <person name="Arkin A.P."/>
            <person name="Dehal P."/>
            <person name="Chivian D."/>
            <person name="Giles B."/>
            <person name="Hazen T.C."/>
        </authorList>
    </citation>
    <scope>NUCLEOTIDE SEQUENCE [LARGE SCALE GENOMIC DNA]</scope>
    <source>
        <strain evidence="4">ATCC 14822 / DSM 2638 / NCIMB 8403 / VKM B-1763</strain>
    </source>
</reference>
<keyword evidence="1" id="KW-0645">Protease</keyword>
<dbReference type="GO" id="GO:0006508">
    <property type="term" value="P:proteolysis"/>
    <property type="evidence" value="ECO:0007669"/>
    <property type="project" value="UniProtKB-KW"/>
</dbReference>
<dbReference type="PANTHER" id="PTHR43343">
    <property type="entry name" value="PEPTIDASE S12"/>
    <property type="match status" value="1"/>
</dbReference>
<dbReference type="Pfam" id="PF13365">
    <property type="entry name" value="Trypsin_2"/>
    <property type="match status" value="1"/>
</dbReference>
<accession>C6BZ39</accession>
<dbReference type="InterPro" id="IPR051201">
    <property type="entry name" value="Chloro_Bact_Ser_Proteases"/>
</dbReference>
<dbReference type="HOGENOM" id="CLU_369958_0_0_7"/>
<dbReference type="STRING" id="526222.Desal_0797"/>
<dbReference type="InterPro" id="IPR009003">
    <property type="entry name" value="Peptidase_S1_PA"/>
</dbReference>
<keyword evidence="4" id="KW-1185">Reference proteome</keyword>
<dbReference type="SUPFAM" id="SSF50494">
    <property type="entry name" value="Trypsin-like serine proteases"/>
    <property type="match status" value="1"/>
</dbReference>
<dbReference type="GO" id="GO:0004252">
    <property type="term" value="F:serine-type endopeptidase activity"/>
    <property type="evidence" value="ECO:0007669"/>
    <property type="project" value="InterPro"/>
</dbReference>
<dbReference type="PANTHER" id="PTHR43343:SF3">
    <property type="entry name" value="PROTEASE DO-LIKE 8, CHLOROPLASTIC"/>
    <property type="match status" value="1"/>
</dbReference>
<sequence>MDRRIVGLVLLILLITICGCRTVRSIKNNIKETVITSQPEDKFSRALDRNKFSEAEQIWLDNQDYFLEKPKAMDEITRAASDLKKRYRPKISAATTNLLSIHWPEKSAKWTLIRLKLDNARNLIDEIESSCILNDLGQIPHGLDKLKNKFNDKELQIKADAQAQFKNYPIQTGPNFFSIYPVKLDEEEFLKSQAALLEQAVASANGKGVPHMIKEYGNVIPAETMRNLEGQYFRDLLKKEAKGKKPSFRTVLKAMNETNRLGFPVTEVPDCKIAFVRVTSKSLMKERGIEFGLGFDVDLPMQTETLAKTHMFNSNTAKDADIVILINEVVSRIDRKTFRPKAYSSKNIVGYTEGYNHAYDQAQLRLEQLRLKRQELNNRNNSHILGWFGANDITSAAHMAAQEEKKYNEAVANATNIPRMIDKPIYKNYSFSVVPLRTTKVASVQYVIIDRKSRTYFTDFFDIVQEKNFKIAYGIQITDPDRKKHEINFNTEKELRGWERQPVAVRLSDMLNYYLDHKEKDKKYRSMARIQNIIINNRNKALAEFYSNEYDSDTGNDPRYDSTVMVLSPDRRGTGSGFFVTDNIILTNYHVVEKNEFVEIKLHNNMETFGKVMAYDLYRDLALVKINAHGKPVRLYSKNSLPAGVTLEAIGHPKGFPFTITRGVFSAYRKRPSKFLNSRRMVRYIQTDAAINSGNSGGPLFYKNKVVGVNTWKRIGDDIDNLAFAVHYAEVIKFLEQYGIKYRK</sequence>
<dbReference type="Gene3D" id="2.40.10.120">
    <property type="match status" value="1"/>
</dbReference>
<evidence type="ECO:0000256" key="1">
    <source>
        <dbReference type="ARBA" id="ARBA00022670"/>
    </source>
</evidence>
<dbReference type="RefSeq" id="WP_015850682.1">
    <property type="nucleotide sequence ID" value="NC_012881.1"/>
</dbReference>
<dbReference type="KEGG" id="dsa:Desal_0797"/>
<gene>
    <name evidence="3" type="ordered locus">Desal_0797</name>
</gene>
<name>C6BZ39_MARSD</name>